<keyword evidence="3 6" id="KW-0378">Hydrolase</keyword>
<dbReference type="RefSeq" id="WP_135414700.1">
    <property type="nucleotide sequence ID" value="NZ_SRLB01000007.1"/>
</dbReference>
<accession>A0A4Z0NRG2</accession>
<evidence type="ECO:0000313" key="7">
    <source>
        <dbReference type="Proteomes" id="UP000297535"/>
    </source>
</evidence>
<dbReference type="InterPro" id="IPR029058">
    <property type="entry name" value="AB_hydrolase_fold"/>
</dbReference>
<dbReference type="EMBL" id="SRLB01000007">
    <property type="protein sequence ID" value="TGD99693.1"/>
    <property type="molecule type" value="Genomic_DNA"/>
</dbReference>
<dbReference type="PRINTS" id="PR00412">
    <property type="entry name" value="EPOXHYDRLASE"/>
</dbReference>
<dbReference type="OrthoDB" id="27092at2"/>
<reference evidence="6 7" key="1">
    <citation type="submission" date="2019-04" db="EMBL/GenBank/DDBJ databases">
        <authorList>
            <person name="Feng G."/>
            <person name="Zhu H."/>
        </authorList>
    </citation>
    <scope>NUCLEOTIDE SEQUENCE [LARGE SCALE GENOMIC DNA]</scope>
    <source>
        <strain evidence="6 7">6HR-1</strain>
    </source>
</reference>
<dbReference type="AlphaFoldDB" id="A0A4Z0NRG2"/>
<organism evidence="6 7">
    <name type="scientific">Methylobacterium nonmethylotrophicum</name>
    <dbReference type="NCBI Taxonomy" id="1141884"/>
    <lineage>
        <taxon>Bacteria</taxon>
        <taxon>Pseudomonadati</taxon>
        <taxon>Pseudomonadota</taxon>
        <taxon>Alphaproteobacteria</taxon>
        <taxon>Hyphomicrobiales</taxon>
        <taxon>Methylobacteriaceae</taxon>
        <taxon>Methylobacterium</taxon>
    </lineage>
</organism>
<keyword evidence="7" id="KW-1185">Reference proteome</keyword>
<dbReference type="GO" id="GO:0004301">
    <property type="term" value="F:epoxide hydrolase activity"/>
    <property type="evidence" value="ECO:0007669"/>
    <property type="project" value="TreeGrafter"/>
</dbReference>
<feature type="domain" description="Epoxide hydrolase N-terminal" evidence="5">
    <location>
        <begin position="5"/>
        <end position="110"/>
    </location>
</feature>
<dbReference type="PIRSF" id="PIRSF001112">
    <property type="entry name" value="Epoxide_hydrolase"/>
    <property type="match status" value="1"/>
</dbReference>
<keyword evidence="2" id="KW-0058">Aromatic hydrocarbons catabolism</keyword>
<dbReference type="Pfam" id="PF06441">
    <property type="entry name" value="EHN"/>
    <property type="match status" value="1"/>
</dbReference>
<evidence type="ECO:0000259" key="5">
    <source>
        <dbReference type="Pfam" id="PF06441"/>
    </source>
</evidence>
<dbReference type="Proteomes" id="UP000297535">
    <property type="component" value="Unassembled WGS sequence"/>
</dbReference>
<dbReference type="GO" id="GO:0097176">
    <property type="term" value="P:epoxide metabolic process"/>
    <property type="evidence" value="ECO:0007669"/>
    <property type="project" value="TreeGrafter"/>
</dbReference>
<evidence type="ECO:0000256" key="2">
    <source>
        <dbReference type="ARBA" id="ARBA00022797"/>
    </source>
</evidence>
<evidence type="ECO:0000256" key="1">
    <source>
        <dbReference type="ARBA" id="ARBA00010088"/>
    </source>
</evidence>
<proteinExistence type="inferred from homology"/>
<protein>
    <submittedName>
        <fullName evidence="6">Epoxide hydrolase</fullName>
    </submittedName>
</protein>
<feature type="active site" description="Nucleophile" evidence="4">
    <location>
        <position position="180"/>
    </location>
</feature>
<sequence length="384" mass="42175">MTDAITPFPIRIEDETLADLAQRLARVRWPDTGTVTDGSQGPPLGAVRTLVDRWRSGYDWRAAEALLNGWGSSRTTVDGLGIHFLHVRSPEPDAVPLLLAHGWPGSVLEFRDVIGPLSDPAAHGGDPRHAFHLVIPSMPGFGFSDQPNAPGWGVVRVARAWGELMQRLGYGEGWMAQGGDWGAAVVTALAHMRAPGLAGIHLNMVMFRPADEEIAEATAEERAMLADAGRYWSEHSGYMQLQNTRPQSVAFALADSPVGLAAWIYALFRDVTDSDGEPERVIPLDHMIDDIMLYWLPNAGASAARFYWENAQDRAEGMSNAPIPIPAGISMFPGEAVRLSRRWAERRFADLRFFNEPTKGGHFAAMENPAAFVDDIRETFGLIR</sequence>
<comment type="caution">
    <text evidence="6">The sequence shown here is derived from an EMBL/GenBank/DDBJ whole genome shotgun (WGS) entry which is preliminary data.</text>
</comment>
<comment type="similarity">
    <text evidence="1">Belongs to the peptidase S33 family.</text>
</comment>
<name>A0A4Z0NRG2_9HYPH</name>
<dbReference type="PANTHER" id="PTHR21661">
    <property type="entry name" value="EPOXIDE HYDROLASE 1-RELATED"/>
    <property type="match status" value="1"/>
</dbReference>
<evidence type="ECO:0000256" key="4">
    <source>
        <dbReference type="PIRSR" id="PIRSR001112-1"/>
    </source>
</evidence>
<gene>
    <name evidence="6" type="ORF">EU555_10965</name>
</gene>
<dbReference type="SUPFAM" id="SSF53474">
    <property type="entry name" value="alpha/beta-Hydrolases"/>
    <property type="match status" value="1"/>
</dbReference>
<dbReference type="Gene3D" id="3.40.50.1820">
    <property type="entry name" value="alpha/beta hydrolase"/>
    <property type="match status" value="1"/>
</dbReference>
<dbReference type="PANTHER" id="PTHR21661:SF35">
    <property type="entry name" value="EPOXIDE HYDROLASE"/>
    <property type="match status" value="1"/>
</dbReference>
<evidence type="ECO:0000256" key="3">
    <source>
        <dbReference type="ARBA" id="ARBA00022801"/>
    </source>
</evidence>
<feature type="active site" description="Proton donor" evidence="4">
    <location>
        <position position="307"/>
    </location>
</feature>
<dbReference type="InterPro" id="IPR016292">
    <property type="entry name" value="Epoxide_hydrolase"/>
</dbReference>
<dbReference type="InterPro" id="IPR010497">
    <property type="entry name" value="Epoxide_hydro_N"/>
</dbReference>
<evidence type="ECO:0000313" key="6">
    <source>
        <dbReference type="EMBL" id="TGD99693.1"/>
    </source>
</evidence>
<feature type="active site" description="Proton acceptor" evidence="4">
    <location>
        <position position="362"/>
    </location>
</feature>
<dbReference type="InterPro" id="IPR000639">
    <property type="entry name" value="Epox_hydrolase-like"/>
</dbReference>